<keyword evidence="1" id="KW-0802">TPR repeat</keyword>
<dbReference type="Pfam" id="PF14559">
    <property type="entry name" value="TPR_19"/>
    <property type="match status" value="1"/>
</dbReference>
<dbReference type="Pfam" id="PF05036">
    <property type="entry name" value="SPOR"/>
    <property type="match status" value="1"/>
</dbReference>
<dbReference type="RefSeq" id="WP_007405046.1">
    <property type="nucleotide sequence ID" value="NZ_BBJS01000054.1"/>
</dbReference>
<dbReference type="Proteomes" id="UP000032025">
    <property type="component" value="Unassembled WGS sequence"/>
</dbReference>
<feature type="repeat" description="TPR" evidence="1">
    <location>
        <begin position="94"/>
        <end position="127"/>
    </location>
</feature>
<dbReference type="PROSITE" id="PS50005">
    <property type="entry name" value="TPR"/>
    <property type="match status" value="1"/>
</dbReference>
<dbReference type="Gene3D" id="3.30.70.1070">
    <property type="entry name" value="Sporulation related repeat"/>
    <property type="match status" value="1"/>
</dbReference>
<dbReference type="PROSITE" id="PS51724">
    <property type="entry name" value="SPOR"/>
    <property type="match status" value="1"/>
</dbReference>
<dbReference type="InterPro" id="IPR019734">
    <property type="entry name" value="TPR_rpt"/>
</dbReference>
<name>A0A0C9M549_SPHPI</name>
<dbReference type="InterPro" id="IPR011990">
    <property type="entry name" value="TPR-like_helical_dom_sf"/>
</dbReference>
<evidence type="ECO:0000313" key="4">
    <source>
        <dbReference type="Proteomes" id="UP000032025"/>
    </source>
</evidence>
<sequence length="447" mass="46332">MAFLPTTLEPGETMTTIRTLITCSVSALMLGGALTGCAAVDRRAAGSLDGIGAAGRDRGTAALAQQTRRILTQRDGAGAVAFAERLVAAEPHRADYRALLGQSYLQAGRFASARQAFAETLELDPTDGRAALNLSLALIAGGDGEAARAVLGRHADHIPATDLGLAMALAGGTGEGVKILSAAAREPEASPKTRQNLALALALAGQWDMARMAASADMAPADVEQRMQEWAAFTSATSPADQVAGLLGVRRAVDTGQPLTLALNAAPPVAVVGSQPAEEPVAPSTEPAFPQNPASVAQAPAIVFAARQAVVQPLPMMASETSRVARMAPALVTTPALLRRVEERRAVAPQGDWNVQIGAFANEAGAQKAWALLTRQFAGLSGYAPSSATLRRPEGDLYRLSVGGLTRSQADTLCERYRKAGGACFVRQRAGDQVVHWARPGIGLAAL</sequence>
<dbReference type="Gene3D" id="1.25.40.10">
    <property type="entry name" value="Tetratricopeptide repeat domain"/>
    <property type="match status" value="1"/>
</dbReference>
<evidence type="ECO:0000259" key="2">
    <source>
        <dbReference type="PROSITE" id="PS51724"/>
    </source>
</evidence>
<dbReference type="InterPro" id="IPR007730">
    <property type="entry name" value="SPOR-like_dom"/>
</dbReference>
<accession>A0A0C9M549</accession>
<organism evidence="3 4">
    <name type="scientific">Sphingomonas paucimobilis NBRC 13935</name>
    <dbReference type="NCBI Taxonomy" id="1219050"/>
    <lineage>
        <taxon>Bacteria</taxon>
        <taxon>Pseudomonadati</taxon>
        <taxon>Pseudomonadota</taxon>
        <taxon>Alphaproteobacteria</taxon>
        <taxon>Sphingomonadales</taxon>
        <taxon>Sphingomonadaceae</taxon>
        <taxon>Sphingomonas</taxon>
    </lineage>
</organism>
<dbReference type="GeneID" id="78528394"/>
<dbReference type="InterPro" id="IPR036680">
    <property type="entry name" value="SPOR-like_sf"/>
</dbReference>
<dbReference type="SUPFAM" id="SSF48452">
    <property type="entry name" value="TPR-like"/>
    <property type="match status" value="1"/>
</dbReference>
<evidence type="ECO:0000313" key="3">
    <source>
        <dbReference type="EMBL" id="GAN15255.1"/>
    </source>
</evidence>
<dbReference type="AlphaFoldDB" id="A0A0C9M549"/>
<reference evidence="3 4" key="1">
    <citation type="submission" date="2014-08" db="EMBL/GenBank/DDBJ databases">
        <title>Whole genome shotgun sequence of Sphingomonas paucimobilis NBRC 13935.</title>
        <authorList>
            <person name="Hosoyama A."/>
            <person name="Hashimoto M."/>
            <person name="Hosoyama Y."/>
            <person name="Noguchi M."/>
            <person name="Uohara A."/>
            <person name="Ohji S."/>
            <person name="Katano-Makiyama Y."/>
            <person name="Ichikawa N."/>
            <person name="Kimura A."/>
            <person name="Yamazoe A."/>
            <person name="Fujita N."/>
        </authorList>
    </citation>
    <scope>NUCLEOTIDE SEQUENCE [LARGE SCALE GENOMIC DNA]</scope>
    <source>
        <strain evidence="3 4">NBRC 13935</strain>
    </source>
</reference>
<dbReference type="SUPFAM" id="SSF110997">
    <property type="entry name" value="Sporulation related repeat"/>
    <property type="match status" value="1"/>
</dbReference>
<keyword evidence="4" id="KW-1185">Reference proteome</keyword>
<comment type="caution">
    <text evidence="3">The sequence shown here is derived from an EMBL/GenBank/DDBJ whole genome shotgun (WGS) entry which is preliminary data.</text>
</comment>
<dbReference type="GO" id="GO:0042834">
    <property type="term" value="F:peptidoglycan binding"/>
    <property type="evidence" value="ECO:0007669"/>
    <property type="project" value="InterPro"/>
</dbReference>
<dbReference type="EMBL" id="BBJS01000054">
    <property type="protein sequence ID" value="GAN15255.1"/>
    <property type="molecule type" value="Genomic_DNA"/>
</dbReference>
<gene>
    <name evidence="3" type="ORF">SP6_54_00140</name>
</gene>
<protein>
    <submittedName>
        <fullName evidence="3">DNA, contig: SP654</fullName>
    </submittedName>
</protein>
<evidence type="ECO:0000256" key="1">
    <source>
        <dbReference type="PROSITE-ProRule" id="PRU00339"/>
    </source>
</evidence>
<feature type="domain" description="SPOR" evidence="2">
    <location>
        <begin position="347"/>
        <end position="430"/>
    </location>
</feature>
<dbReference type="SMART" id="SM00028">
    <property type="entry name" value="TPR"/>
    <property type="match status" value="1"/>
</dbReference>
<proteinExistence type="predicted"/>